<sequence length="39" mass="4167">MAQPDACQSRARCLACGRSGNGRGGGKRFHRPKPFHAAL</sequence>
<accession>A0A226WUT7</accession>
<feature type="compositionally biased region" description="Basic residues" evidence="1">
    <location>
        <begin position="25"/>
        <end position="39"/>
    </location>
</feature>
<protein>
    <submittedName>
        <fullName evidence="2">AzlC family protein</fullName>
    </submittedName>
</protein>
<dbReference type="EMBL" id="MTHB01000198">
    <property type="protein sequence ID" value="OXC74944.1"/>
    <property type="molecule type" value="Genomic_DNA"/>
</dbReference>
<feature type="region of interest" description="Disordered" evidence="1">
    <location>
        <begin position="19"/>
        <end position="39"/>
    </location>
</feature>
<evidence type="ECO:0000313" key="3">
    <source>
        <dbReference type="Proteomes" id="UP000214720"/>
    </source>
</evidence>
<comment type="caution">
    <text evidence="2">The sequence shown here is derived from an EMBL/GenBank/DDBJ whole genome shotgun (WGS) entry which is preliminary data.</text>
</comment>
<name>A0A226WUT7_CABSO</name>
<evidence type="ECO:0000313" key="2">
    <source>
        <dbReference type="EMBL" id="OXC74944.1"/>
    </source>
</evidence>
<dbReference type="Proteomes" id="UP000214720">
    <property type="component" value="Unassembled WGS sequence"/>
</dbReference>
<evidence type="ECO:0000256" key="1">
    <source>
        <dbReference type="SAM" id="MobiDB-lite"/>
    </source>
</evidence>
<dbReference type="AlphaFoldDB" id="A0A226WUT7"/>
<organism evidence="2 3">
    <name type="scientific">Caballeronia sordidicola</name>
    <name type="common">Burkholderia sordidicola</name>
    <dbReference type="NCBI Taxonomy" id="196367"/>
    <lineage>
        <taxon>Bacteria</taxon>
        <taxon>Pseudomonadati</taxon>
        <taxon>Pseudomonadota</taxon>
        <taxon>Betaproteobacteria</taxon>
        <taxon>Burkholderiales</taxon>
        <taxon>Burkholderiaceae</taxon>
        <taxon>Caballeronia</taxon>
    </lineage>
</organism>
<reference evidence="3" key="1">
    <citation type="submission" date="2017-01" db="EMBL/GenBank/DDBJ databases">
        <title>Genome Analysis of Deinococcus marmoris KOPRI26562.</title>
        <authorList>
            <person name="Kim J.H."/>
            <person name="Oh H.-M."/>
        </authorList>
    </citation>
    <scope>NUCLEOTIDE SEQUENCE [LARGE SCALE GENOMIC DNA]</scope>
    <source>
        <strain evidence="3">PAMC 26633</strain>
    </source>
</reference>
<gene>
    <name evidence="2" type="ORF">BSU04_29520</name>
</gene>
<proteinExistence type="predicted"/>